<proteinExistence type="predicted"/>
<dbReference type="InterPro" id="IPR001451">
    <property type="entry name" value="Hexapep"/>
</dbReference>
<accession>A0A6H0TMC4</accession>
<dbReference type="PROSITE" id="PS00101">
    <property type="entry name" value="HEXAPEP_TRANSFERASES"/>
    <property type="match status" value="1"/>
</dbReference>
<reference evidence="4" key="1">
    <citation type="submission" date="2019-02" db="EMBL/GenBank/DDBJ databases">
        <title>Structural and Functional analysis of Lanthipeptide from Bacillus thuringiensis serovar andalousiensis B23193.</title>
        <authorList>
            <person name="Andreeva J.V."/>
            <person name="Grigoreva A."/>
        </authorList>
    </citation>
    <scope>NUCLEOTIDE SEQUENCE [LARGE SCALE GENOMIC DNA]</scope>
    <source>
        <strain evidence="4">B23193</strain>
    </source>
</reference>
<dbReference type="Pfam" id="PF00132">
    <property type="entry name" value="Hexapep"/>
    <property type="match status" value="1"/>
</dbReference>
<dbReference type="Gene3D" id="2.160.10.10">
    <property type="entry name" value="Hexapeptide repeat proteins"/>
    <property type="match status" value="1"/>
</dbReference>
<evidence type="ECO:0000256" key="2">
    <source>
        <dbReference type="ARBA" id="ARBA00022737"/>
    </source>
</evidence>
<organism evidence="3 4">
    <name type="scientific">Bacillus thuringiensis serovar andalousiensis</name>
    <dbReference type="NCBI Taxonomy" id="257985"/>
    <lineage>
        <taxon>Bacteria</taxon>
        <taxon>Bacillati</taxon>
        <taxon>Bacillota</taxon>
        <taxon>Bacilli</taxon>
        <taxon>Bacillales</taxon>
        <taxon>Bacillaceae</taxon>
        <taxon>Bacillus</taxon>
        <taxon>Bacillus cereus group</taxon>
    </lineage>
</organism>
<dbReference type="RefSeq" id="WP_172555283.1">
    <property type="nucleotide sequence ID" value="NZ_CP035727.2"/>
</dbReference>
<dbReference type="AlphaFoldDB" id="A0A6H0TMC4"/>
<evidence type="ECO:0000256" key="1">
    <source>
        <dbReference type="ARBA" id="ARBA00022679"/>
    </source>
</evidence>
<keyword evidence="1 3" id="KW-0808">Transferase</keyword>
<name>A0A6H0TMC4_BACTU</name>
<dbReference type="EMBL" id="CP035727">
    <property type="protein sequence ID" value="QIW21485.1"/>
    <property type="molecule type" value="Genomic_DNA"/>
</dbReference>
<keyword evidence="2" id="KW-0677">Repeat</keyword>
<dbReference type="InterPro" id="IPR050179">
    <property type="entry name" value="Trans_hexapeptide_repeat"/>
</dbReference>
<dbReference type="InterPro" id="IPR011004">
    <property type="entry name" value="Trimer_LpxA-like_sf"/>
</dbReference>
<dbReference type="InterPro" id="IPR018357">
    <property type="entry name" value="Hexapep_transf_CS"/>
</dbReference>
<protein>
    <submittedName>
        <fullName evidence="3">CatB-related O-acetyltransferase</fullName>
    </submittedName>
</protein>
<dbReference type="GO" id="GO:0016740">
    <property type="term" value="F:transferase activity"/>
    <property type="evidence" value="ECO:0007669"/>
    <property type="project" value="UniProtKB-KW"/>
</dbReference>
<dbReference type="Proteomes" id="UP000501374">
    <property type="component" value="Chromosome"/>
</dbReference>
<dbReference type="FunFam" id="2.160.10.10:FF:000036">
    <property type="entry name" value="Acetyltransferase, CYSE/LACA/LPXA/NODL"/>
    <property type="match status" value="1"/>
</dbReference>
<gene>
    <name evidence="3" type="ORF">EVG22_25050</name>
</gene>
<dbReference type="SUPFAM" id="SSF51161">
    <property type="entry name" value="Trimeric LpxA-like enzymes"/>
    <property type="match status" value="1"/>
</dbReference>
<evidence type="ECO:0000313" key="3">
    <source>
        <dbReference type="EMBL" id="QIW21485.1"/>
    </source>
</evidence>
<sequence>MLFLNQKPEYNKYDIGDYTYSKVGPTIFSWNDETKLKIGKFCSLGEEVVFILGGEHRADWITTYPFNAFFNEGAHITGHPSSKGDIVVGNDVWIGYQSCILSGVTIGNGAIIGAKSVVTKDVPPYAIVAGNPAKFVRYRFPQETIDNLENLAWWDWDISVIKGAIPFLLSNKINKFFTSPENEVTPKS</sequence>
<dbReference type="PANTHER" id="PTHR43300">
    <property type="entry name" value="ACETYLTRANSFERASE"/>
    <property type="match status" value="1"/>
</dbReference>
<dbReference type="PANTHER" id="PTHR43300:SF11">
    <property type="entry name" value="ACETYLTRANSFERASE RV3034C-RELATED"/>
    <property type="match status" value="1"/>
</dbReference>
<evidence type="ECO:0000313" key="4">
    <source>
        <dbReference type="Proteomes" id="UP000501374"/>
    </source>
</evidence>
<dbReference type="CDD" id="cd03349">
    <property type="entry name" value="LbH_XAT"/>
    <property type="match status" value="1"/>
</dbReference>